<evidence type="ECO:0000259" key="6">
    <source>
        <dbReference type="Pfam" id="PF00916"/>
    </source>
</evidence>
<evidence type="ECO:0000256" key="4">
    <source>
        <dbReference type="ARBA" id="ARBA00023136"/>
    </source>
</evidence>
<keyword evidence="8" id="KW-1185">Reference proteome</keyword>
<evidence type="ECO:0000256" key="3">
    <source>
        <dbReference type="ARBA" id="ARBA00022989"/>
    </source>
</evidence>
<evidence type="ECO:0000313" key="8">
    <source>
        <dbReference type="Proteomes" id="UP000076404"/>
    </source>
</evidence>
<gene>
    <name evidence="7" type="ORF">GEMMAAP_00790</name>
</gene>
<sequence>MHHYPSMFSHPKEDSVAGFVVFLVALPLCLGIAIACGLPPVSGLIAGIVGGLVVPFISRSPLSVTGPAAGLTSIVLVEVQHLGGVNPFLTAVIIAGLLQFLLGVLRTGRFAAVVPSSVIKGMLAAIGITIILKQLPVAVGSDGGLSTMLSQHNAGAVSIALLSLAILYGWKYTPMAKIKLVSPALVVVVLASVTAALVSSNPTFALEARHFVNVPLGGAGALYSALPRPEFAAFMNPAAWMAGATIAVVASIETLLSLQAIDRLDPLKRHSPPDRELLAQGTANAVSGLLGGLPVTAVIVRSGANVNAGGRERLSALIHGLLLLGAVLLAGPLLNRIPLACLAAVLIQVGLNLCKPTLFTTQVKLGITQLLPFAITIAAVLVLDLLKGVIVGIVVGIVFVLYENSKRAVVAIKDDAGVWQMRFRRDGTFVSKPGIISTLEEVDDGETVIIDGTDEYIDHDVKEVLATFIEDAEHRNITVTVRGIDLTHAQGGGGH</sequence>
<feature type="transmembrane region" description="Helical" evidence="5">
    <location>
        <begin position="281"/>
        <end position="302"/>
    </location>
</feature>
<feature type="domain" description="SLC26A/SulP transporter" evidence="6">
    <location>
        <begin position="13"/>
        <end position="356"/>
    </location>
</feature>
<dbReference type="PANTHER" id="PTHR11814">
    <property type="entry name" value="SULFATE TRANSPORTER"/>
    <property type="match status" value="1"/>
</dbReference>
<feature type="transmembrane region" description="Helical" evidence="5">
    <location>
        <begin position="16"/>
        <end position="35"/>
    </location>
</feature>
<dbReference type="KEGG" id="gph:GEMMAAP_00790"/>
<evidence type="ECO:0000256" key="2">
    <source>
        <dbReference type="ARBA" id="ARBA00022692"/>
    </source>
</evidence>
<dbReference type="OrthoDB" id="9769739at2"/>
<feature type="transmembrane region" description="Helical" evidence="5">
    <location>
        <begin position="180"/>
        <end position="198"/>
    </location>
</feature>
<dbReference type="EMBL" id="CP011454">
    <property type="protein sequence ID" value="AMW03773.1"/>
    <property type="molecule type" value="Genomic_DNA"/>
</dbReference>
<evidence type="ECO:0000313" key="7">
    <source>
        <dbReference type="EMBL" id="AMW03773.1"/>
    </source>
</evidence>
<feature type="transmembrane region" description="Helical" evidence="5">
    <location>
        <begin position="238"/>
        <end position="261"/>
    </location>
</feature>
<feature type="transmembrane region" description="Helical" evidence="5">
    <location>
        <begin position="370"/>
        <end position="402"/>
    </location>
</feature>
<dbReference type="GO" id="GO:0016020">
    <property type="term" value="C:membrane"/>
    <property type="evidence" value="ECO:0007669"/>
    <property type="project" value="UniProtKB-SubCell"/>
</dbReference>
<feature type="transmembrane region" description="Helical" evidence="5">
    <location>
        <begin position="337"/>
        <end position="358"/>
    </location>
</feature>
<dbReference type="InterPro" id="IPR011547">
    <property type="entry name" value="SLC26A/SulP_dom"/>
</dbReference>
<proteinExistence type="predicted"/>
<reference evidence="7 8" key="1">
    <citation type="journal article" date="2014" name="Proc. Natl. Acad. Sci. U.S.A.">
        <title>Functional type 2 photosynthetic reaction centers found in the rare bacterial phylum Gemmatimonadetes.</title>
        <authorList>
            <person name="Zeng Y."/>
            <person name="Feng F."/>
            <person name="Medova H."/>
            <person name="Dean J."/>
            <person name="Koblizek M."/>
        </authorList>
    </citation>
    <scope>NUCLEOTIDE SEQUENCE [LARGE SCALE GENOMIC DNA]</scope>
    <source>
        <strain evidence="7 8">AP64</strain>
    </source>
</reference>
<evidence type="ECO:0000256" key="5">
    <source>
        <dbReference type="SAM" id="Phobius"/>
    </source>
</evidence>
<feature type="transmembrane region" description="Helical" evidence="5">
    <location>
        <begin position="152"/>
        <end position="168"/>
    </location>
</feature>
<feature type="transmembrane region" description="Helical" evidence="5">
    <location>
        <begin position="314"/>
        <end position="331"/>
    </location>
</feature>
<dbReference type="STRING" id="1379270.GEMMAAP_00790"/>
<organism evidence="7 8">
    <name type="scientific">Gemmatimonas phototrophica</name>
    <dbReference type="NCBI Taxonomy" id="1379270"/>
    <lineage>
        <taxon>Bacteria</taxon>
        <taxon>Pseudomonadati</taxon>
        <taxon>Gemmatimonadota</taxon>
        <taxon>Gemmatimonadia</taxon>
        <taxon>Gemmatimonadales</taxon>
        <taxon>Gemmatimonadaceae</taxon>
        <taxon>Gemmatimonas</taxon>
    </lineage>
</organism>
<dbReference type="AlphaFoldDB" id="A0A143BGQ7"/>
<dbReference type="eggNOG" id="COG0659">
    <property type="taxonomic scope" value="Bacteria"/>
</dbReference>
<keyword evidence="3 5" id="KW-1133">Transmembrane helix</keyword>
<feature type="transmembrane region" description="Helical" evidence="5">
    <location>
        <begin position="112"/>
        <end position="132"/>
    </location>
</feature>
<comment type="subcellular location">
    <subcellularLocation>
        <location evidence="1">Membrane</location>
        <topology evidence="1">Multi-pass membrane protein</topology>
    </subcellularLocation>
</comment>
<feature type="transmembrane region" description="Helical" evidence="5">
    <location>
        <begin position="41"/>
        <end position="57"/>
    </location>
</feature>
<dbReference type="Proteomes" id="UP000076404">
    <property type="component" value="Chromosome"/>
</dbReference>
<feature type="transmembrane region" description="Helical" evidence="5">
    <location>
        <begin position="88"/>
        <end position="105"/>
    </location>
</feature>
<evidence type="ECO:0000256" key="1">
    <source>
        <dbReference type="ARBA" id="ARBA00004141"/>
    </source>
</evidence>
<accession>A0A143BGQ7</accession>
<name>A0A143BGQ7_9BACT</name>
<dbReference type="InterPro" id="IPR001902">
    <property type="entry name" value="SLC26A/SulP_fam"/>
</dbReference>
<dbReference type="RefSeq" id="WP_082820950.1">
    <property type="nucleotide sequence ID" value="NZ_CP011454.1"/>
</dbReference>
<dbReference type="GO" id="GO:0055085">
    <property type="term" value="P:transmembrane transport"/>
    <property type="evidence" value="ECO:0007669"/>
    <property type="project" value="InterPro"/>
</dbReference>
<keyword evidence="4 5" id="KW-0472">Membrane</keyword>
<keyword evidence="2 5" id="KW-0812">Transmembrane</keyword>
<dbReference type="Pfam" id="PF00916">
    <property type="entry name" value="Sulfate_transp"/>
    <property type="match status" value="1"/>
</dbReference>
<protein>
    <recommendedName>
        <fullName evidence="6">SLC26A/SulP transporter domain-containing protein</fullName>
    </recommendedName>
</protein>
<reference evidence="7 8" key="2">
    <citation type="journal article" date="2016" name="Environ. Microbiol. Rep.">
        <title>Metagenomic evidence for the presence of phototrophic Gemmatimonadetes bacteria in diverse environments.</title>
        <authorList>
            <person name="Zeng Y."/>
            <person name="Baumbach J."/>
            <person name="Barbosa E.G."/>
            <person name="Azevedo V."/>
            <person name="Zhang C."/>
            <person name="Koblizek M."/>
        </authorList>
    </citation>
    <scope>NUCLEOTIDE SEQUENCE [LARGE SCALE GENOMIC DNA]</scope>
    <source>
        <strain evidence="7 8">AP64</strain>
    </source>
</reference>